<organism evidence="1 2">
    <name type="scientific">Marinicauda salina</name>
    <dbReference type="NCBI Taxonomy" id="2135793"/>
    <lineage>
        <taxon>Bacteria</taxon>
        <taxon>Pseudomonadati</taxon>
        <taxon>Pseudomonadota</taxon>
        <taxon>Alphaproteobacteria</taxon>
        <taxon>Maricaulales</taxon>
        <taxon>Maricaulaceae</taxon>
        <taxon>Marinicauda</taxon>
    </lineage>
</organism>
<dbReference type="AlphaFoldDB" id="A0A2U2BRI0"/>
<evidence type="ECO:0000313" key="1">
    <source>
        <dbReference type="EMBL" id="PWE16599.1"/>
    </source>
</evidence>
<dbReference type="OrthoDB" id="8194627at2"/>
<dbReference type="EMBL" id="QEXV01000006">
    <property type="protein sequence ID" value="PWE16599.1"/>
    <property type="molecule type" value="Genomic_DNA"/>
</dbReference>
<accession>A0A2U2BRI0</accession>
<dbReference type="RefSeq" id="WP_109253753.1">
    <property type="nucleotide sequence ID" value="NZ_QEXV01000006.1"/>
</dbReference>
<name>A0A2U2BRI0_9PROT</name>
<protein>
    <recommendedName>
        <fullName evidence="3">DUF2336 domain-containing protein</fullName>
    </recommendedName>
</protein>
<keyword evidence="2" id="KW-1185">Reference proteome</keyword>
<sequence length="349" mass="37809">MTARDPGARQAGDDRRSRLAMAVTELCTTRRLSETASREIEPTLLELVRAVDRRVRVAMAERLADCEWAPPAVIQELAFDAIECARPVLERSVRLTIDDLLAAAEIGPDHRLALAGRGETPPRLTLALARHLEPPVIRRLAANPGAVLPDAAALDFASVARDDAELQALLAERPDLSERFASALQAVAADAIRQRLAERFPDLPADRLDAAAEAAAEADTRNGDAAAAALIAKLHARGQLDTVHLLRAARADRHDVLDHAISRLAGVDVEDWRTAVSRSGLRACALAGRAIGLADDEVEAVHESLRRAGHVHALEPARFRQALDEMQRLYSCEDARRALRRLGAAASIH</sequence>
<evidence type="ECO:0008006" key="3">
    <source>
        <dbReference type="Google" id="ProtNLM"/>
    </source>
</evidence>
<dbReference type="Proteomes" id="UP000245168">
    <property type="component" value="Unassembled WGS sequence"/>
</dbReference>
<evidence type="ECO:0000313" key="2">
    <source>
        <dbReference type="Proteomes" id="UP000245168"/>
    </source>
</evidence>
<proteinExistence type="predicted"/>
<dbReference type="Pfam" id="PF10098">
    <property type="entry name" value="DUF2336"/>
    <property type="match status" value="1"/>
</dbReference>
<gene>
    <name evidence="1" type="ORF">DDZ18_12595</name>
</gene>
<dbReference type="InterPro" id="IPR019285">
    <property type="entry name" value="DUF2336"/>
</dbReference>
<reference evidence="2" key="1">
    <citation type="submission" date="2018-05" db="EMBL/GenBank/DDBJ databases">
        <authorList>
            <person name="Liu B.-T."/>
        </authorList>
    </citation>
    <scope>NUCLEOTIDE SEQUENCE [LARGE SCALE GENOMIC DNA]</scope>
    <source>
        <strain evidence="2">WD6-1</strain>
    </source>
</reference>
<comment type="caution">
    <text evidence="1">The sequence shown here is derived from an EMBL/GenBank/DDBJ whole genome shotgun (WGS) entry which is preliminary data.</text>
</comment>